<dbReference type="Gene3D" id="3.40.50.1970">
    <property type="match status" value="1"/>
</dbReference>
<dbReference type="Proteomes" id="UP000199662">
    <property type="component" value="Unassembled WGS sequence"/>
</dbReference>
<reference evidence="5 6" key="1">
    <citation type="submission" date="2016-10" db="EMBL/GenBank/DDBJ databases">
        <authorList>
            <person name="de Groot N.N."/>
        </authorList>
    </citation>
    <scope>NUCLEOTIDE SEQUENCE [LARGE SCALE GENOMIC DNA]</scope>
    <source>
        <strain evidence="5 6">DSM 2179</strain>
    </source>
</reference>
<dbReference type="FunFam" id="1.20.1090.10:FF:000001">
    <property type="entry name" value="Aldehyde-alcohol dehydrogenase"/>
    <property type="match status" value="1"/>
</dbReference>
<evidence type="ECO:0000313" key="5">
    <source>
        <dbReference type="EMBL" id="SEI77902.1"/>
    </source>
</evidence>
<name>A0A1H6TQ96_9FIRM</name>
<dbReference type="FunFam" id="3.40.50.1970:FF:000003">
    <property type="entry name" value="Alcohol dehydrogenase, iron-containing"/>
    <property type="match status" value="1"/>
</dbReference>
<dbReference type="GO" id="GO:0004022">
    <property type="term" value="F:alcohol dehydrogenase (NAD+) activity"/>
    <property type="evidence" value="ECO:0007669"/>
    <property type="project" value="TreeGrafter"/>
</dbReference>
<dbReference type="InterPro" id="IPR056798">
    <property type="entry name" value="ADH_Fe_C"/>
</dbReference>
<evidence type="ECO:0000259" key="4">
    <source>
        <dbReference type="Pfam" id="PF25137"/>
    </source>
</evidence>
<dbReference type="GO" id="GO:0046872">
    <property type="term" value="F:metal ion binding"/>
    <property type="evidence" value="ECO:0007669"/>
    <property type="project" value="InterPro"/>
</dbReference>
<feature type="domain" description="Fe-containing alcohol dehydrogenase-like C-terminal" evidence="4">
    <location>
        <begin position="186"/>
        <end position="382"/>
    </location>
</feature>
<dbReference type="CDD" id="cd08194">
    <property type="entry name" value="Fe-ADH-like"/>
    <property type="match status" value="1"/>
</dbReference>
<keyword evidence="2" id="KW-0560">Oxidoreductase</keyword>
<comment type="similarity">
    <text evidence="1">Belongs to the iron-containing alcohol dehydrogenase family.</text>
</comment>
<dbReference type="RefSeq" id="WP_091828291.1">
    <property type="nucleotide sequence ID" value="NZ_FNZK01000001.1"/>
</dbReference>
<keyword evidence="6" id="KW-1185">Reference proteome</keyword>
<evidence type="ECO:0000256" key="2">
    <source>
        <dbReference type="ARBA" id="ARBA00023002"/>
    </source>
</evidence>
<dbReference type="EMBL" id="FNZK01000001">
    <property type="protein sequence ID" value="SEI77902.1"/>
    <property type="molecule type" value="Genomic_DNA"/>
</dbReference>
<evidence type="ECO:0000313" key="6">
    <source>
        <dbReference type="Proteomes" id="UP000199662"/>
    </source>
</evidence>
<dbReference type="InterPro" id="IPR001670">
    <property type="entry name" value="ADH_Fe/GldA"/>
</dbReference>
<evidence type="ECO:0000259" key="3">
    <source>
        <dbReference type="Pfam" id="PF00465"/>
    </source>
</evidence>
<dbReference type="PANTHER" id="PTHR11496">
    <property type="entry name" value="ALCOHOL DEHYDROGENASE"/>
    <property type="match status" value="1"/>
</dbReference>
<dbReference type="Gene3D" id="1.20.1090.10">
    <property type="entry name" value="Dehydroquinate synthase-like - alpha domain"/>
    <property type="match status" value="1"/>
</dbReference>
<evidence type="ECO:0000256" key="1">
    <source>
        <dbReference type="ARBA" id="ARBA00007358"/>
    </source>
</evidence>
<dbReference type="Pfam" id="PF25137">
    <property type="entry name" value="ADH_Fe_C"/>
    <property type="match status" value="1"/>
</dbReference>
<dbReference type="SUPFAM" id="SSF56796">
    <property type="entry name" value="Dehydroquinate synthase-like"/>
    <property type="match status" value="1"/>
</dbReference>
<dbReference type="Pfam" id="PF00465">
    <property type="entry name" value="Fe-ADH"/>
    <property type="match status" value="1"/>
</dbReference>
<sequence length="383" mass="41264">MGNVFLVPAKIISGVDVINELGIHIAGKGTKALIVTDKFMVQFGNAAKVTAVLDREHIDYVIYDGANSEPTDTIVADGVALYKKEQCDFLIALGGGSPIDTAKAIGFMANSSGHIREYLHKTIDEKVPYLVAIPTTAGTGSEATKFTIIADTKNNVKMLLAGPSILPALAVIDPVFTMTAPPKVTSATGVDALTHAIEAYTSRKAQPLSDIFALSAIKKIHKNLPICFHDAKNEASRLQMSLGANEAGIAFNNASVTLVHGMSRPIGALFHIAHGVSNAVLLPACLEFAIEDNTKRFAEIGRLMEVADQKTDDKTAAKAMVKEVSRFCKEIEIPTMTELGVRKEDFMSKLDKMAEDALDSGSPQNTFRSPTKEQIIEIYKKLF</sequence>
<dbReference type="AlphaFoldDB" id="A0A1H6TQ96"/>
<organism evidence="5 6">
    <name type="scientific">Propionispira arboris</name>
    <dbReference type="NCBI Taxonomy" id="84035"/>
    <lineage>
        <taxon>Bacteria</taxon>
        <taxon>Bacillati</taxon>
        <taxon>Bacillota</taxon>
        <taxon>Negativicutes</taxon>
        <taxon>Selenomonadales</taxon>
        <taxon>Selenomonadaceae</taxon>
        <taxon>Propionispira</taxon>
    </lineage>
</organism>
<feature type="domain" description="Alcohol dehydrogenase iron-type/glycerol dehydrogenase GldA" evidence="3">
    <location>
        <begin position="8"/>
        <end position="174"/>
    </location>
</feature>
<accession>A0A1H6TQ96</accession>
<proteinExistence type="inferred from homology"/>
<gene>
    <name evidence="5" type="ORF">SAMN05660742_10119</name>
</gene>
<dbReference type="PANTHER" id="PTHR11496:SF102">
    <property type="entry name" value="ALCOHOL DEHYDROGENASE 4"/>
    <property type="match status" value="1"/>
</dbReference>
<dbReference type="STRING" id="84035.SAMN05660742_10119"/>
<dbReference type="InterPro" id="IPR039697">
    <property type="entry name" value="Alcohol_dehydrogenase_Fe"/>
</dbReference>
<protein>
    <submittedName>
        <fullName evidence="5">1,3-propanediol dehydrogenase</fullName>
    </submittedName>
</protein>